<evidence type="ECO:0000256" key="4">
    <source>
        <dbReference type="ARBA" id="ARBA00023242"/>
    </source>
</evidence>
<dbReference type="GO" id="GO:0005634">
    <property type="term" value="C:nucleus"/>
    <property type="evidence" value="ECO:0007669"/>
    <property type="project" value="UniProtKB-SubCell"/>
</dbReference>
<dbReference type="GO" id="GO:0042054">
    <property type="term" value="F:histone methyltransferase activity"/>
    <property type="evidence" value="ECO:0007669"/>
    <property type="project" value="InterPro"/>
</dbReference>
<comment type="subcellular location">
    <subcellularLocation>
        <location evidence="1">Chromosome</location>
    </subcellularLocation>
    <subcellularLocation>
        <location evidence="5">Nucleus</location>
    </subcellularLocation>
</comment>
<dbReference type="InterPro" id="IPR051357">
    <property type="entry name" value="H3K9_HMTase_SUVAR3-9"/>
</dbReference>
<dbReference type="InterPro" id="IPR046341">
    <property type="entry name" value="SET_dom_sf"/>
</dbReference>
<dbReference type="InterPro" id="IPR025794">
    <property type="entry name" value="H3-K9-MeTrfase_plant"/>
</dbReference>
<dbReference type="InterPro" id="IPR001214">
    <property type="entry name" value="SET_dom"/>
</dbReference>
<dbReference type="Pfam" id="PF02182">
    <property type="entry name" value="SAD_SRA"/>
    <property type="match status" value="1"/>
</dbReference>
<dbReference type="EMBL" id="JAWPEI010000002">
    <property type="protein sequence ID" value="KAK4733892.1"/>
    <property type="molecule type" value="Genomic_DNA"/>
</dbReference>
<dbReference type="SMART" id="SM00468">
    <property type="entry name" value="PreSET"/>
    <property type="match status" value="1"/>
</dbReference>
<dbReference type="SMART" id="SM00466">
    <property type="entry name" value="SRA"/>
    <property type="match status" value="1"/>
</dbReference>
<feature type="domain" description="YDG" evidence="9">
    <location>
        <begin position="413"/>
        <end position="559"/>
    </location>
</feature>
<reference evidence="10 11" key="1">
    <citation type="submission" date="2023-10" db="EMBL/GenBank/DDBJ databases">
        <title>Genome-Wide Identification Analysis in wild type Solanum Pinnatisectum Reveals Some Genes Defensing Phytophthora Infestans.</title>
        <authorList>
            <person name="Sun C."/>
        </authorList>
    </citation>
    <scope>NUCLEOTIDE SEQUENCE [LARGE SCALE GENOMIC DNA]</scope>
    <source>
        <strain evidence="10">LQN</strain>
        <tissue evidence="10">Leaf</tissue>
    </source>
</reference>
<feature type="region of interest" description="Disordered" evidence="6">
    <location>
        <begin position="173"/>
        <end position="194"/>
    </location>
</feature>
<sequence>MSVLAESSPSKVLGKNKPHHMADTKSPSTFKHLKVDATCNFPENCGSYFCQNDGSKEIYPEFPSTIKPIKVETTRSFPENCGPFVCENNGTREIYSEFPSTTKPVKVDATRNFPENCGPCVPHKWSGSDTQCSVDAEGKSCSEVAMYVVESTEPISLFVPSNFEAKEMVATGARPKEAGGSSHLNTSCTPTNGNQPLNLKEENLMHNESTQQNEVLVNQVLQKLSTDWFIKGEPIENGLELPTNVSQENLIEGRNDESNSPVDDDEICILSCSEWNSLKLGLKAQNANKKGGKDEIKKEEAVRCPEPQHNFEPTPNPILMKKIMHLRVPQEDLRNSAVMCGVFGHGLLTEYEHIQKVKEVRETLKLFDDVYIKLLLEDKAEKHEGRSKKRIHIEAAMTLKNQKKWVNCGWTFGHVPGVEIGDQFRFRAELVMIGLHHQFIKGISYVNIDKKVVATSIVDSGQYENEAISSKTFIYVGQGGDPKVSVNVKVEDQKLEGGNLALKNSMDMGCPVRFIYGRQRLKSEKSDIRYTYDGLYTVTKYWEERAPTGKYVFKFELKRNLGQPKLNREVVSRPVNLVKENHFHVNRKKLIMQSEFVVDYDVSQGKEKIPIPVVNAINDDRPPPFTYITNMQYPYWYSISRPQGCNCTSGCSDSKQCYCASRNGGEISFNTKGSIIRAQPLVYECGPSCKCPPSCKNRVSQHGPRYHLEVFKTESRGWGLWSRDYVSFGIFICEYVGDLLDEKEAESRIDNDEYLFDVGNYDEEIPKRNATRNNNLKVESNSLYGNVGRFINHSCLPNLYAQNFMYYHGDRRVPHIMFFASKSIATLEEFTYHYNYHIGHVYNKNGNMKRKNCRCHSWKCEGRMYYRTTHVRLFLLT</sequence>
<comment type="caution">
    <text evidence="10">The sequence shown here is derived from an EMBL/GenBank/DDBJ whole genome shotgun (WGS) entry which is preliminary data.</text>
</comment>
<dbReference type="Pfam" id="PF00856">
    <property type="entry name" value="SET"/>
    <property type="match status" value="1"/>
</dbReference>
<dbReference type="GO" id="GO:0005694">
    <property type="term" value="C:chromosome"/>
    <property type="evidence" value="ECO:0007669"/>
    <property type="project" value="UniProtKB-SubCell"/>
</dbReference>
<evidence type="ECO:0000259" key="7">
    <source>
        <dbReference type="PROSITE" id="PS50280"/>
    </source>
</evidence>
<gene>
    <name evidence="10" type="ORF">R3W88_008153</name>
</gene>
<evidence type="ECO:0000256" key="5">
    <source>
        <dbReference type="PROSITE-ProRule" id="PRU00358"/>
    </source>
</evidence>
<dbReference type="PROSITE" id="PS51575">
    <property type="entry name" value="SAM_MT43_SUVAR39_2"/>
    <property type="match status" value="1"/>
</dbReference>
<feature type="domain" description="SET" evidence="7">
    <location>
        <begin position="706"/>
        <end position="835"/>
    </location>
</feature>
<dbReference type="Pfam" id="PF05033">
    <property type="entry name" value="Pre-SET"/>
    <property type="match status" value="1"/>
</dbReference>
<feature type="compositionally biased region" description="Polar residues" evidence="6">
    <location>
        <begin position="1"/>
        <end position="10"/>
    </location>
</feature>
<evidence type="ECO:0000256" key="3">
    <source>
        <dbReference type="ARBA" id="ARBA00022853"/>
    </source>
</evidence>
<evidence type="ECO:0008006" key="12">
    <source>
        <dbReference type="Google" id="ProtNLM"/>
    </source>
</evidence>
<dbReference type="Proteomes" id="UP001311915">
    <property type="component" value="Unassembled WGS sequence"/>
</dbReference>
<dbReference type="InterPro" id="IPR007728">
    <property type="entry name" value="Pre-SET_dom"/>
</dbReference>
<evidence type="ECO:0000256" key="1">
    <source>
        <dbReference type="ARBA" id="ARBA00004286"/>
    </source>
</evidence>
<evidence type="ECO:0000259" key="9">
    <source>
        <dbReference type="PROSITE" id="PS51015"/>
    </source>
</evidence>
<dbReference type="GO" id="GO:0003690">
    <property type="term" value="F:double-stranded DNA binding"/>
    <property type="evidence" value="ECO:0007669"/>
    <property type="project" value="TreeGrafter"/>
</dbReference>
<evidence type="ECO:0000256" key="2">
    <source>
        <dbReference type="ARBA" id="ARBA00022454"/>
    </source>
</evidence>
<accession>A0AAV9M919</accession>
<keyword evidence="11" id="KW-1185">Reference proteome</keyword>
<dbReference type="PANTHER" id="PTHR45660">
    <property type="entry name" value="HISTONE-LYSINE N-METHYLTRANSFERASE SETMAR"/>
    <property type="match status" value="1"/>
</dbReference>
<dbReference type="SMART" id="SM00317">
    <property type="entry name" value="SET"/>
    <property type="match status" value="1"/>
</dbReference>
<dbReference type="GO" id="GO:0008270">
    <property type="term" value="F:zinc ion binding"/>
    <property type="evidence" value="ECO:0007669"/>
    <property type="project" value="InterPro"/>
</dbReference>
<evidence type="ECO:0000313" key="11">
    <source>
        <dbReference type="Proteomes" id="UP001311915"/>
    </source>
</evidence>
<proteinExistence type="predicted"/>
<feature type="compositionally biased region" description="Polar residues" evidence="6">
    <location>
        <begin position="182"/>
        <end position="194"/>
    </location>
</feature>
<dbReference type="InterPro" id="IPR036987">
    <property type="entry name" value="SRA-YDG_sf"/>
</dbReference>
<dbReference type="Gene3D" id="2.30.280.10">
    <property type="entry name" value="SRA-YDG"/>
    <property type="match status" value="1"/>
</dbReference>
<keyword evidence="3" id="KW-0156">Chromatin regulator</keyword>
<evidence type="ECO:0000313" key="10">
    <source>
        <dbReference type="EMBL" id="KAK4733892.1"/>
    </source>
</evidence>
<dbReference type="PANTHER" id="PTHR45660:SF86">
    <property type="entry name" value="HISTONE-LYSINE N-METHYLTRANSFERASE, H3 LYSINE-9 SPECIFIC SUVH6-LIKE"/>
    <property type="match status" value="1"/>
</dbReference>
<feature type="region of interest" description="Disordered" evidence="6">
    <location>
        <begin position="1"/>
        <end position="27"/>
    </location>
</feature>
<protein>
    <recommendedName>
        <fullName evidence="12">SET domain protein</fullName>
    </recommendedName>
</protein>
<dbReference type="SUPFAM" id="SSF82199">
    <property type="entry name" value="SET domain"/>
    <property type="match status" value="1"/>
</dbReference>
<dbReference type="InterPro" id="IPR015947">
    <property type="entry name" value="PUA-like_sf"/>
</dbReference>
<dbReference type="InterPro" id="IPR003105">
    <property type="entry name" value="SRA_YDG"/>
</dbReference>
<name>A0AAV9M919_9SOLN</name>
<dbReference type="PROSITE" id="PS50280">
    <property type="entry name" value="SET"/>
    <property type="match status" value="1"/>
</dbReference>
<evidence type="ECO:0000259" key="8">
    <source>
        <dbReference type="PROSITE" id="PS50867"/>
    </source>
</evidence>
<organism evidence="10 11">
    <name type="scientific">Solanum pinnatisectum</name>
    <name type="common">tansyleaf nightshade</name>
    <dbReference type="NCBI Taxonomy" id="50273"/>
    <lineage>
        <taxon>Eukaryota</taxon>
        <taxon>Viridiplantae</taxon>
        <taxon>Streptophyta</taxon>
        <taxon>Embryophyta</taxon>
        <taxon>Tracheophyta</taxon>
        <taxon>Spermatophyta</taxon>
        <taxon>Magnoliopsida</taxon>
        <taxon>eudicotyledons</taxon>
        <taxon>Gunneridae</taxon>
        <taxon>Pentapetalae</taxon>
        <taxon>asterids</taxon>
        <taxon>lamiids</taxon>
        <taxon>Solanales</taxon>
        <taxon>Solanaceae</taxon>
        <taxon>Solanoideae</taxon>
        <taxon>Solaneae</taxon>
        <taxon>Solanum</taxon>
    </lineage>
</organism>
<feature type="domain" description="Pre-SET" evidence="8">
    <location>
        <begin position="643"/>
        <end position="703"/>
    </location>
</feature>
<keyword evidence="4 5" id="KW-0539">Nucleus</keyword>
<keyword evidence="2" id="KW-0158">Chromosome</keyword>
<evidence type="ECO:0000256" key="6">
    <source>
        <dbReference type="SAM" id="MobiDB-lite"/>
    </source>
</evidence>
<dbReference type="PROSITE" id="PS50867">
    <property type="entry name" value="PRE_SET"/>
    <property type="match status" value="1"/>
</dbReference>
<dbReference type="Gene3D" id="2.170.270.10">
    <property type="entry name" value="SET domain"/>
    <property type="match status" value="1"/>
</dbReference>
<dbReference type="SUPFAM" id="SSF88697">
    <property type="entry name" value="PUA domain-like"/>
    <property type="match status" value="1"/>
</dbReference>
<dbReference type="AlphaFoldDB" id="A0AAV9M919"/>
<dbReference type="PROSITE" id="PS51015">
    <property type="entry name" value="YDG"/>
    <property type="match status" value="1"/>
</dbReference>